<dbReference type="GO" id="GO:0016787">
    <property type="term" value="F:hydrolase activity"/>
    <property type="evidence" value="ECO:0007669"/>
    <property type="project" value="UniProtKB-KW"/>
</dbReference>
<gene>
    <name evidence="5" type="ORF">SM124_10155</name>
</gene>
<dbReference type="InterPro" id="IPR020084">
    <property type="entry name" value="NUDIX_hydrolase_CS"/>
</dbReference>
<evidence type="ECO:0000313" key="6">
    <source>
        <dbReference type="Proteomes" id="UP001290455"/>
    </source>
</evidence>
<dbReference type="InterPro" id="IPR020476">
    <property type="entry name" value="Nudix_hydrolase"/>
</dbReference>
<dbReference type="Pfam" id="PF00293">
    <property type="entry name" value="NUDIX"/>
    <property type="match status" value="1"/>
</dbReference>
<keyword evidence="6" id="KW-1185">Reference proteome</keyword>
<dbReference type="EMBL" id="JAXOFX010000005">
    <property type="protein sequence ID" value="MDZ5472110.1"/>
    <property type="molecule type" value="Genomic_DNA"/>
</dbReference>
<dbReference type="Proteomes" id="UP001290455">
    <property type="component" value="Unassembled WGS sequence"/>
</dbReference>
<evidence type="ECO:0000256" key="1">
    <source>
        <dbReference type="ARBA" id="ARBA00005582"/>
    </source>
</evidence>
<feature type="domain" description="Nudix hydrolase" evidence="4">
    <location>
        <begin position="8"/>
        <end position="136"/>
    </location>
</feature>
<dbReference type="Gene3D" id="3.90.79.10">
    <property type="entry name" value="Nucleoside Triphosphate Pyrophosphohydrolase"/>
    <property type="match status" value="1"/>
</dbReference>
<accession>A0ABU5IY69</accession>
<dbReference type="PANTHER" id="PTHR43736:SF1">
    <property type="entry name" value="DIHYDRONEOPTERIN TRIPHOSPHATE DIPHOSPHATASE"/>
    <property type="match status" value="1"/>
</dbReference>
<evidence type="ECO:0000313" key="5">
    <source>
        <dbReference type="EMBL" id="MDZ5472110.1"/>
    </source>
</evidence>
<keyword evidence="2 3" id="KW-0378">Hydrolase</keyword>
<comment type="similarity">
    <text evidence="1 3">Belongs to the Nudix hydrolase family.</text>
</comment>
<dbReference type="RefSeq" id="WP_322446410.1">
    <property type="nucleotide sequence ID" value="NZ_JAXOFX010000005.1"/>
</dbReference>
<comment type="caution">
    <text evidence="5">The sequence shown here is derived from an EMBL/GenBank/DDBJ whole genome shotgun (WGS) entry which is preliminary data.</text>
</comment>
<evidence type="ECO:0000259" key="4">
    <source>
        <dbReference type="PROSITE" id="PS51462"/>
    </source>
</evidence>
<organism evidence="5 6">
    <name type="scientific">Robertmurraya mangrovi</name>
    <dbReference type="NCBI Taxonomy" id="3098077"/>
    <lineage>
        <taxon>Bacteria</taxon>
        <taxon>Bacillati</taxon>
        <taxon>Bacillota</taxon>
        <taxon>Bacilli</taxon>
        <taxon>Bacillales</taxon>
        <taxon>Bacillaceae</taxon>
        <taxon>Robertmurraya</taxon>
    </lineage>
</organism>
<dbReference type="PROSITE" id="PS51462">
    <property type="entry name" value="NUDIX"/>
    <property type="match status" value="1"/>
</dbReference>
<dbReference type="InterPro" id="IPR000086">
    <property type="entry name" value="NUDIX_hydrolase_dom"/>
</dbReference>
<sequence length="162" mass="17950">MGNTDRGKVWLAVSGLVISEDGKWLVVKKKYGGLKGKWSLPAGFVDQGETVDEAVIREVAEETGIHCNIKGLLGVRTGVIKSEISDNMLVFLLEANAGQEIQVQTNELYDVKFMLPDELKKEKDASILLHYLLDSPISTIKELQDGINPGDQFGYTAYKLFF</sequence>
<dbReference type="PRINTS" id="PR00502">
    <property type="entry name" value="NUDIXFAMILY"/>
</dbReference>
<dbReference type="PANTHER" id="PTHR43736">
    <property type="entry name" value="ADP-RIBOSE PYROPHOSPHATASE"/>
    <property type="match status" value="1"/>
</dbReference>
<reference evidence="5 6" key="1">
    <citation type="submission" date="2023-11" db="EMBL/GenBank/DDBJ databases">
        <title>Bacillus jintuensis, isolated from a mudflat on the Beibu Gulf coast.</title>
        <authorList>
            <person name="Li M."/>
        </authorList>
    </citation>
    <scope>NUCLEOTIDE SEQUENCE [LARGE SCALE GENOMIC DNA]</scope>
    <source>
        <strain evidence="5 6">31A1R</strain>
    </source>
</reference>
<proteinExistence type="inferred from homology"/>
<dbReference type="InterPro" id="IPR015797">
    <property type="entry name" value="NUDIX_hydrolase-like_dom_sf"/>
</dbReference>
<protein>
    <submittedName>
        <fullName evidence="5">NUDIX hydrolase</fullName>
        <ecNumber evidence="5">3.6.-.-</ecNumber>
    </submittedName>
</protein>
<name>A0ABU5IY69_9BACI</name>
<dbReference type="SUPFAM" id="SSF55811">
    <property type="entry name" value="Nudix"/>
    <property type="match status" value="1"/>
</dbReference>
<dbReference type="EC" id="3.6.-.-" evidence="5"/>
<evidence type="ECO:0000256" key="3">
    <source>
        <dbReference type="RuleBase" id="RU003476"/>
    </source>
</evidence>
<dbReference type="PROSITE" id="PS00893">
    <property type="entry name" value="NUDIX_BOX"/>
    <property type="match status" value="1"/>
</dbReference>
<evidence type="ECO:0000256" key="2">
    <source>
        <dbReference type="ARBA" id="ARBA00022801"/>
    </source>
</evidence>